<dbReference type="Pfam" id="PF17177">
    <property type="entry name" value="PPR_long"/>
    <property type="match status" value="1"/>
</dbReference>
<dbReference type="AlphaFoldDB" id="A0A146LMM2"/>
<feature type="repeat" description="PPR" evidence="2">
    <location>
        <begin position="128"/>
        <end position="162"/>
    </location>
</feature>
<dbReference type="InterPro" id="IPR033443">
    <property type="entry name" value="PROP1-like_PPR_dom"/>
</dbReference>
<dbReference type="InterPro" id="IPR002885">
    <property type="entry name" value="PPR_rpt"/>
</dbReference>
<dbReference type="EMBL" id="GDHC01010989">
    <property type="protein sequence ID" value="JAQ07640.1"/>
    <property type="molecule type" value="Transcribed_RNA"/>
</dbReference>
<protein>
    <submittedName>
        <fullName evidence="5">Pentatricopeptide repeat-containing protein 1</fullName>
    </submittedName>
</protein>
<dbReference type="NCBIfam" id="TIGR00756">
    <property type="entry name" value="PPR"/>
    <property type="match status" value="2"/>
</dbReference>
<evidence type="ECO:0000256" key="1">
    <source>
        <dbReference type="ARBA" id="ARBA00022737"/>
    </source>
</evidence>
<evidence type="ECO:0000259" key="4">
    <source>
        <dbReference type="Pfam" id="PF17177"/>
    </source>
</evidence>
<accession>A0A146LMM2</accession>
<dbReference type="Pfam" id="PF13812">
    <property type="entry name" value="PPR_3"/>
    <property type="match status" value="1"/>
</dbReference>
<gene>
    <name evidence="5" type="primary">Ptcd1_0</name>
    <name evidence="5" type="ORF">g.68230</name>
</gene>
<name>A0A146LMM2_LYGHE</name>
<dbReference type="InterPro" id="IPR011990">
    <property type="entry name" value="TPR-like_helical_dom_sf"/>
</dbReference>
<keyword evidence="3" id="KW-0732">Signal</keyword>
<feature type="chain" id="PRO_5007527282" evidence="3">
    <location>
        <begin position="26"/>
        <end position="612"/>
    </location>
</feature>
<evidence type="ECO:0000256" key="3">
    <source>
        <dbReference type="SAM" id="SignalP"/>
    </source>
</evidence>
<evidence type="ECO:0000313" key="5">
    <source>
        <dbReference type="EMBL" id="JAQ07640.1"/>
    </source>
</evidence>
<dbReference type="Gene3D" id="1.25.40.10">
    <property type="entry name" value="Tetratricopeptide repeat domain"/>
    <property type="match status" value="3"/>
</dbReference>
<proteinExistence type="predicted"/>
<feature type="repeat" description="PPR" evidence="2">
    <location>
        <begin position="237"/>
        <end position="273"/>
    </location>
</feature>
<dbReference type="PROSITE" id="PS51375">
    <property type="entry name" value="PPR"/>
    <property type="match status" value="3"/>
</dbReference>
<feature type="non-terminal residue" evidence="5">
    <location>
        <position position="1"/>
    </location>
</feature>
<reference evidence="5" key="1">
    <citation type="journal article" date="2016" name="Gigascience">
        <title>De novo construction of an expanded transcriptome assembly for the western tarnished plant bug, Lygus hesperus.</title>
        <authorList>
            <person name="Tassone E.E."/>
            <person name="Geib S.M."/>
            <person name="Hall B."/>
            <person name="Fabrick J.A."/>
            <person name="Brent C.S."/>
            <person name="Hull J.J."/>
        </authorList>
    </citation>
    <scope>NUCLEOTIDE SEQUENCE</scope>
</reference>
<organism evidence="5">
    <name type="scientific">Lygus hesperus</name>
    <name type="common">Western plant bug</name>
    <dbReference type="NCBI Taxonomy" id="30085"/>
    <lineage>
        <taxon>Eukaryota</taxon>
        <taxon>Metazoa</taxon>
        <taxon>Ecdysozoa</taxon>
        <taxon>Arthropoda</taxon>
        <taxon>Hexapoda</taxon>
        <taxon>Insecta</taxon>
        <taxon>Pterygota</taxon>
        <taxon>Neoptera</taxon>
        <taxon>Paraneoptera</taxon>
        <taxon>Hemiptera</taxon>
        <taxon>Heteroptera</taxon>
        <taxon>Panheteroptera</taxon>
        <taxon>Cimicomorpha</taxon>
        <taxon>Miridae</taxon>
        <taxon>Mirini</taxon>
        <taxon>Lygus</taxon>
    </lineage>
</organism>
<feature type="domain" description="PROP1-like PPR" evidence="4">
    <location>
        <begin position="131"/>
        <end position="288"/>
    </location>
</feature>
<evidence type="ECO:0000256" key="2">
    <source>
        <dbReference type="PROSITE-ProRule" id="PRU00708"/>
    </source>
</evidence>
<keyword evidence="1" id="KW-0677">Repeat</keyword>
<feature type="signal peptide" evidence="3">
    <location>
        <begin position="1"/>
        <end position="25"/>
    </location>
</feature>
<dbReference type="PANTHER" id="PTHR47932">
    <property type="entry name" value="ATPASE EXPRESSION PROTEIN 3"/>
    <property type="match status" value="1"/>
</dbReference>
<feature type="repeat" description="PPR" evidence="2">
    <location>
        <begin position="202"/>
        <end position="236"/>
    </location>
</feature>
<sequence>APLSYLYLLYLHAMTTLCFLRRAVAQFQALSLRRAYSTEKNCDPLPSRRYPNTFGTLNQETNAVRIDQLPEEEGDVEKVEFIDGVVGKTRMPTFKYSRLIKKLIDQKKLRDALDVLDDRMKSERAYPDRYTYNLLISGCASQGYTKKAFQLFNQMKKRGIVISGSTYTSLMNACANSPFPQDGLTRAVGLRELMKEKGHDPNERTYHAMIKAFGRCRDLELAFSVVDEMLERKKMVSNATYNFLLQACAADKEAGFRHAVMVWRKMLSQKIKPTIYSYNLLLRCARDCNVGDISVFQEDLQKMAAPPKKVNQQVTGGLNKGLTLITGPSGNTTNEDLQTNLPCTLPSEVEGPNLLLPEPRLGSFVSLKNVKQPWQRLEMIGGSNGFLRTMTASRTPPDIKTFTLLLETLNPTLEAEQELIQSMKNNKVKLDLDFCNLLIKKRAMHSRFEDAKKAMRLIKERKFKPNVVTFGVLALACKDFEDAKELIDQIYSQGYRVNVEIIGTLFLRASQTCDLKMMKYVLSKMRQENLKPNKKLLSHIDDFQYRVEQHRQKVAKGERQPGRIDQPSFIEDFEKLSDVFKKIKNSDMEDNETLHPWDQFKQLKKVAGNSSH</sequence>